<dbReference type="GO" id="GO:0052913">
    <property type="term" value="F:16S rRNA (guanine(966)-N(2))-methyltransferase activity"/>
    <property type="evidence" value="ECO:0007669"/>
    <property type="project" value="UniProtKB-EC"/>
</dbReference>
<keyword evidence="1 3" id="KW-0489">Methyltransferase</keyword>
<dbReference type="Pfam" id="PF03602">
    <property type="entry name" value="Cons_hypoth95"/>
    <property type="match status" value="1"/>
</dbReference>
<dbReference type="InterPro" id="IPR004398">
    <property type="entry name" value="RNA_MeTrfase_RsmD"/>
</dbReference>
<evidence type="ECO:0000256" key="1">
    <source>
        <dbReference type="ARBA" id="ARBA00022603"/>
    </source>
</evidence>
<dbReference type="Gene3D" id="3.40.50.150">
    <property type="entry name" value="Vaccinia Virus protein VP39"/>
    <property type="match status" value="1"/>
</dbReference>
<dbReference type="PANTHER" id="PTHR43542">
    <property type="entry name" value="METHYLTRANSFERASE"/>
    <property type="match status" value="1"/>
</dbReference>
<dbReference type="EMBL" id="DTMQ01000009">
    <property type="protein sequence ID" value="HGE98692.1"/>
    <property type="molecule type" value="Genomic_DNA"/>
</dbReference>
<evidence type="ECO:0000313" key="3">
    <source>
        <dbReference type="EMBL" id="HGE98692.1"/>
    </source>
</evidence>
<accession>A0A7C3YS90</accession>
<dbReference type="PIRSF" id="PIRSF004553">
    <property type="entry name" value="CHP00095"/>
    <property type="match status" value="1"/>
</dbReference>
<evidence type="ECO:0000256" key="2">
    <source>
        <dbReference type="ARBA" id="ARBA00022679"/>
    </source>
</evidence>
<dbReference type="PROSITE" id="PS00092">
    <property type="entry name" value="N6_MTASE"/>
    <property type="match status" value="1"/>
</dbReference>
<dbReference type="AlphaFoldDB" id="A0A7C3YS90"/>
<proteinExistence type="predicted"/>
<gene>
    <name evidence="3" type="primary">rsmD</name>
    <name evidence="3" type="ORF">ENX07_01265</name>
</gene>
<sequence>MFITGGELKGKRLKYPKGKIRPTERMVKLAIFSALGEKVKGSRVLDLFSGPGAMGIEALSRGAQEVYFVESDKRNFSCLLENIKGLKGCQPIRRDVFKALPSLKGEKFDLIFLDPPYCQGIVERVIENIVRLDLLTDEGIIVAEHHKKEEMKLPLALKIAKNKVYGETEITFLKKERK</sequence>
<name>A0A7C3YS90_UNCW3</name>
<dbReference type="InterPro" id="IPR002052">
    <property type="entry name" value="DNA_methylase_N6_adenine_CS"/>
</dbReference>
<dbReference type="GO" id="GO:0003676">
    <property type="term" value="F:nucleic acid binding"/>
    <property type="evidence" value="ECO:0007669"/>
    <property type="project" value="InterPro"/>
</dbReference>
<dbReference type="CDD" id="cd02440">
    <property type="entry name" value="AdoMet_MTases"/>
    <property type="match status" value="1"/>
</dbReference>
<dbReference type="PANTHER" id="PTHR43542:SF1">
    <property type="entry name" value="METHYLTRANSFERASE"/>
    <property type="match status" value="1"/>
</dbReference>
<dbReference type="InterPro" id="IPR029063">
    <property type="entry name" value="SAM-dependent_MTases_sf"/>
</dbReference>
<dbReference type="EC" id="2.1.1.171" evidence="3"/>
<protein>
    <submittedName>
        <fullName evidence="3">16S rRNA (Guanine(966)-N(2))-methyltransferase RsmD</fullName>
        <ecNumber evidence="3">2.1.1.171</ecNumber>
    </submittedName>
</protein>
<dbReference type="SUPFAM" id="SSF53335">
    <property type="entry name" value="S-adenosyl-L-methionine-dependent methyltransferases"/>
    <property type="match status" value="1"/>
</dbReference>
<keyword evidence="2 3" id="KW-0808">Transferase</keyword>
<dbReference type="NCBIfam" id="TIGR00095">
    <property type="entry name" value="16S rRNA (guanine(966)-N(2))-methyltransferase RsmD"/>
    <property type="match status" value="1"/>
</dbReference>
<comment type="caution">
    <text evidence="3">The sequence shown here is derived from an EMBL/GenBank/DDBJ whole genome shotgun (WGS) entry which is preliminary data.</text>
</comment>
<reference evidence="3" key="1">
    <citation type="journal article" date="2020" name="mSystems">
        <title>Genome- and Community-Level Interaction Insights into Carbon Utilization and Element Cycling Functions of Hydrothermarchaeota in Hydrothermal Sediment.</title>
        <authorList>
            <person name="Zhou Z."/>
            <person name="Liu Y."/>
            <person name="Xu W."/>
            <person name="Pan J."/>
            <person name="Luo Z.H."/>
            <person name="Li M."/>
        </authorList>
    </citation>
    <scope>NUCLEOTIDE SEQUENCE [LARGE SCALE GENOMIC DNA]</scope>
    <source>
        <strain evidence="3">SpSt-906</strain>
    </source>
</reference>
<organism evidence="3">
    <name type="scientific">candidate division WOR-3 bacterium</name>
    <dbReference type="NCBI Taxonomy" id="2052148"/>
    <lineage>
        <taxon>Bacteria</taxon>
        <taxon>Bacteria division WOR-3</taxon>
    </lineage>
</organism>